<sequence length="308" mass="34875">MKSKFLLLLFCCLATWQLATAQDEAIFGHYNLTPVLINPSAVGFDNSYQLQLNARAQWSGFSDAPTTYAAQYNGPLGDNFGLGVGVLTESAAQLQRLRAHLNYAFRFDISDNIKLAAGFQAEYQQMTLDNSVMTNNFVDFNDQLVQDFMNGEGEFDAALGFFSSFGENTRVGLSFTNLVRSRISQGTDESILEYYTFFASHRMEVEDLDFSFEPSVMLRNVRDVPSQIDINLMARFMDNQLTTGLSYRSLGALGILLGTQLSMGETSNIQIYYSYDVFFQQFQSYNNGSHEISLILGFERDNKKRRRY</sequence>
<gene>
    <name evidence="2" type="ORF">IX84_09995</name>
</gene>
<evidence type="ECO:0000256" key="1">
    <source>
        <dbReference type="SAM" id="SignalP"/>
    </source>
</evidence>
<name>A0A098S7S0_9BACT</name>
<dbReference type="InterPro" id="IPR019861">
    <property type="entry name" value="PorP/SprF_Bacteroidetes"/>
</dbReference>
<protein>
    <recommendedName>
        <fullName evidence="4">Type IX secretion system membrane protein PorP/SprF</fullName>
    </recommendedName>
</protein>
<dbReference type="Proteomes" id="UP000029736">
    <property type="component" value="Unassembled WGS sequence"/>
</dbReference>
<evidence type="ECO:0000313" key="3">
    <source>
        <dbReference type="Proteomes" id="UP000029736"/>
    </source>
</evidence>
<feature type="chain" id="PRO_5001939972" description="Type IX secretion system membrane protein PorP/SprF" evidence="1">
    <location>
        <begin position="22"/>
        <end position="308"/>
    </location>
</feature>
<dbReference type="Pfam" id="PF11751">
    <property type="entry name" value="PorP_SprF"/>
    <property type="match status" value="1"/>
</dbReference>
<comment type="caution">
    <text evidence="2">The sequence shown here is derived from an EMBL/GenBank/DDBJ whole genome shotgun (WGS) entry which is preliminary data.</text>
</comment>
<evidence type="ECO:0000313" key="2">
    <source>
        <dbReference type="EMBL" id="KGE88151.1"/>
    </source>
</evidence>
<dbReference type="AlphaFoldDB" id="A0A098S7S0"/>
<accession>A0A098S7S0</accession>
<dbReference type="RefSeq" id="WP_044219373.1">
    <property type="nucleotide sequence ID" value="NZ_JBKAGJ010000007.1"/>
</dbReference>
<evidence type="ECO:0008006" key="4">
    <source>
        <dbReference type="Google" id="ProtNLM"/>
    </source>
</evidence>
<keyword evidence="3" id="KW-1185">Reference proteome</keyword>
<dbReference type="OrthoDB" id="1114455at2"/>
<organism evidence="2 3">
    <name type="scientific">Phaeodactylibacter xiamenensis</name>
    <dbReference type="NCBI Taxonomy" id="1524460"/>
    <lineage>
        <taxon>Bacteria</taxon>
        <taxon>Pseudomonadati</taxon>
        <taxon>Bacteroidota</taxon>
        <taxon>Saprospiria</taxon>
        <taxon>Saprospirales</taxon>
        <taxon>Haliscomenobacteraceae</taxon>
        <taxon>Phaeodactylibacter</taxon>
    </lineage>
</organism>
<proteinExistence type="predicted"/>
<feature type="signal peptide" evidence="1">
    <location>
        <begin position="1"/>
        <end position="21"/>
    </location>
</feature>
<keyword evidence="1" id="KW-0732">Signal</keyword>
<dbReference type="STRING" id="1524460.IX84_09995"/>
<reference evidence="2 3" key="1">
    <citation type="journal article" date="2014" name="Int. J. Syst. Evol. Microbiol.">
        <title>Phaeodactylibacter xiamenensis gen. nov., sp. nov., a member of the family Saprospiraceae isolated from the marine alga Phaeodactylum tricornutum.</title>
        <authorList>
            <person name="Chen Z.Jr."/>
            <person name="Lei X."/>
            <person name="Lai Q."/>
            <person name="Li Y."/>
            <person name="Zhang B."/>
            <person name="Zhang J."/>
            <person name="Zhang H."/>
            <person name="Yang L."/>
            <person name="Zheng W."/>
            <person name="Tian Y."/>
            <person name="Yu Z."/>
            <person name="Xu H.Jr."/>
            <person name="Zheng T."/>
        </authorList>
    </citation>
    <scope>NUCLEOTIDE SEQUENCE [LARGE SCALE GENOMIC DNA]</scope>
    <source>
        <strain evidence="2 3">KD52</strain>
    </source>
</reference>
<dbReference type="EMBL" id="JPOS01000020">
    <property type="protein sequence ID" value="KGE88151.1"/>
    <property type="molecule type" value="Genomic_DNA"/>
</dbReference>
<dbReference type="NCBIfam" id="TIGR03519">
    <property type="entry name" value="T9SS_PorP_fam"/>
    <property type="match status" value="1"/>
</dbReference>